<evidence type="ECO:0000256" key="2">
    <source>
        <dbReference type="ARBA" id="ARBA00023125"/>
    </source>
</evidence>
<dbReference type="PRINTS" id="PR00038">
    <property type="entry name" value="HTHLUXR"/>
</dbReference>
<dbReference type="InterPro" id="IPR016032">
    <property type="entry name" value="Sig_transdc_resp-reg_C-effctor"/>
</dbReference>
<keyword evidence="1 3" id="KW-0597">Phosphoprotein</keyword>
<dbReference type="Gene3D" id="3.40.50.2300">
    <property type="match status" value="1"/>
</dbReference>
<protein>
    <submittedName>
        <fullName evidence="6">Response regulator</fullName>
    </submittedName>
</protein>
<sequence>MSQSIRVMLVEDHPEYREVVELALERESDLELIGEFGTAERALRHLQDNPGRVPDVILLDLNLPGISGLDTIPQITRIIPDVRIIILTQSDHEQDVLKAVSLGAAGYLLKSATISQIKEGIRNVMKGGASLDARIASFVLSSLKSKLPADVGDESPITDRELEVLQLMSEGLAKKNIADQLSISPNTVVTHVTHIYEKLNAQNAPSAIAKAFRLGILKMEGEE</sequence>
<evidence type="ECO:0000259" key="5">
    <source>
        <dbReference type="PROSITE" id="PS50110"/>
    </source>
</evidence>
<dbReference type="PROSITE" id="PS50110">
    <property type="entry name" value="RESPONSE_REGULATORY"/>
    <property type="match status" value="1"/>
</dbReference>
<dbReference type="SMART" id="SM00421">
    <property type="entry name" value="HTH_LUXR"/>
    <property type="match status" value="1"/>
</dbReference>
<gene>
    <name evidence="6" type="ORF">ACFQY0_11210</name>
</gene>
<dbReference type="SUPFAM" id="SSF52172">
    <property type="entry name" value="CheY-like"/>
    <property type="match status" value="1"/>
</dbReference>
<dbReference type="EMBL" id="JBHTBS010000005">
    <property type="protein sequence ID" value="MFC7337748.1"/>
    <property type="molecule type" value="Genomic_DNA"/>
</dbReference>
<dbReference type="RefSeq" id="WP_379712338.1">
    <property type="nucleotide sequence ID" value="NZ_JBHTBS010000005.1"/>
</dbReference>
<proteinExistence type="predicted"/>
<keyword evidence="2" id="KW-0238">DNA-binding</keyword>
<dbReference type="InterPro" id="IPR039420">
    <property type="entry name" value="WalR-like"/>
</dbReference>
<feature type="modified residue" description="4-aspartylphosphate" evidence="3">
    <location>
        <position position="60"/>
    </location>
</feature>
<feature type="domain" description="HTH luxR-type" evidence="4">
    <location>
        <begin position="150"/>
        <end position="215"/>
    </location>
</feature>
<dbReference type="SUPFAM" id="SSF46894">
    <property type="entry name" value="C-terminal effector domain of the bipartite response regulators"/>
    <property type="match status" value="1"/>
</dbReference>
<accession>A0ABW2L7V6</accession>
<dbReference type="PROSITE" id="PS50043">
    <property type="entry name" value="HTH_LUXR_2"/>
    <property type="match status" value="1"/>
</dbReference>
<dbReference type="InterPro" id="IPR011006">
    <property type="entry name" value="CheY-like_superfamily"/>
</dbReference>
<dbReference type="InterPro" id="IPR001789">
    <property type="entry name" value="Sig_transdc_resp-reg_receiver"/>
</dbReference>
<evidence type="ECO:0000256" key="1">
    <source>
        <dbReference type="ARBA" id="ARBA00022553"/>
    </source>
</evidence>
<dbReference type="Proteomes" id="UP001596472">
    <property type="component" value="Unassembled WGS sequence"/>
</dbReference>
<evidence type="ECO:0000259" key="4">
    <source>
        <dbReference type="PROSITE" id="PS50043"/>
    </source>
</evidence>
<dbReference type="PANTHER" id="PTHR43214:SF43">
    <property type="entry name" value="TWO-COMPONENT RESPONSE REGULATOR"/>
    <property type="match status" value="1"/>
</dbReference>
<dbReference type="PANTHER" id="PTHR43214">
    <property type="entry name" value="TWO-COMPONENT RESPONSE REGULATOR"/>
    <property type="match status" value="1"/>
</dbReference>
<reference evidence="7" key="1">
    <citation type="journal article" date="2019" name="Int. J. Syst. Evol. Microbiol.">
        <title>The Global Catalogue of Microorganisms (GCM) 10K type strain sequencing project: providing services to taxonomists for standard genome sequencing and annotation.</title>
        <authorList>
            <consortium name="The Broad Institute Genomics Platform"/>
            <consortium name="The Broad Institute Genome Sequencing Center for Infectious Disease"/>
            <person name="Wu L."/>
            <person name="Ma J."/>
        </authorList>
    </citation>
    <scope>NUCLEOTIDE SEQUENCE [LARGE SCALE GENOMIC DNA]</scope>
    <source>
        <strain evidence="7">CGMCC 4.1467</strain>
    </source>
</reference>
<feature type="domain" description="Response regulatory" evidence="5">
    <location>
        <begin position="6"/>
        <end position="125"/>
    </location>
</feature>
<evidence type="ECO:0000313" key="6">
    <source>
        <dbReference type="EMBL" id="MFC7337748.1"/>
    </source>
</evidence>
<organism evidence="6 7">
    <name type="scientific">Haloferula chungangensis</name>
    <dbReference type="NCBI Taxonomy" id="1048331"/>
    <lineage>
        <taxon>Bacteria</taxon>
        <taxon>Pseudomonadati</taxon>
        <taxon>Verrucomicrobiota</taxon>
        <taxon>Verrucomicrobiia</taxon>
        <taxon>Verrucomicrobiales</taxon>
        <taxon>Verrucomicrobiaceae</taxon>
        <taxon>Haloferula</taxon>
    </lineage>
</organism>
<dbReference type="CDD" id="cd17535">
    <property type="entry name" value="REC_NarL-like"/>
    <property type="match status" value="1"/>
</dbReference>
<dbReference type="Pfam" id="PF00072">
    <property type="entry name" value="Response_reg"/>
    <property type="match status" value="1"/>
</dbReference>
<keyword evidence="7" id="KW-1185">Reference proteome</keyword>
<dbReference type="SMART" id="SM00448">
    <property type="entry name" value="REC"/>
    <property type="match status" value="1"/>
</dbReference>
<dbReference type="CDD" id="cd06170">
    <property type="entry name" value="LuxR_C_like"/>
    <property type="match status" value="1"/>
</dbReference>
<dbReference type="Pfam" id="PF00196">
    <property type="entry name" value="GerE"/>
    <property type="match status" value="1"/>
</dbReference>
<name>A0ABW2L7V6_9BACT</name>
<comment type="caution">
    <text evidence="6">The sequence shown here is derived from an EMBL/GenBank/DDBJ whole genome shotgun (WGS) entry which is preliminary data.</text>
</comment>
<evidence type="ECO:0000313" key="7">
    <source>
        <dbReference type="Proteomes" id="UP001596472"/>
    </source>
</evidence>
<evidence type="ECO:0000256" key="3">
    <source>
        <dbReference type="PROSITE-ProRule" id="PRU00169"/>
    </source>
</evidence>
<dbReference type="InterPro" id="IPR058245">
    <property type="entry name" value="NreC/VraR/RcsB-like_REC"/>
</dbReference>
<dbReference type="InterPro" id="IPR000792">
    <property type="entry name" value="Tscrpt_reg_LuxR_C"/>
</dbReference>